<comment type="caution">
    <text evidence="2">The sequence shown here is derived from an EMBL/GenBank/DDBJ whole genome shotgun (WGS) entry which is preliminary data.</text>
</comment>
<sequence>MSPKQKGKRILRQNQRDRVLNTATRPLSLFPFYLCLFTFVASVSPLSLIAPAAAQKSSSAVQKGFNLLKKGWVNDA</sequence>
<evidence type="ECO:0000313" key="3">
    <source>
        <dbReference type="Proteomes" id="UP000218238"/>
    </source>
</evidence>
<keyword evidence="3" id="KW-1185">Reference proteome</keyword>
<proteinExistence type="predicted"/>
<keyword evidence="1" id="KW-0812">Transmembrane</keyword>
<reference evidence="2 3" key="1">
    <citation type="submission" date="2017-08" db="EMBL/GenBank/DDBJ databases">
        <title>Draft genome sequence of filamentous cyanobacterium Calothrix elsteri CCALA 953.</title>
        <authorList>
            <person name="Gagunashvili A.N."/>
            <person name="Elster J."/>
            <person name="Andresson O.S."/>
        </authorList>
    </citation>
    <scope>NUCLEOTIDE SEQUENCE [LARGE SCALE GENOMIC DNA]</scope>
    <source>
        <strain evidence="2 3">CCALA 953</strain>
    </source>
</reference>
<evidence type="ECO:0000256" key="1">
    <source>
        <dbReference type="SAM" id="Phobius"/>
    </source>
</evidence>
<name>A0A2A2TA31_9CYAN</name>
<accession>A0A2A2TA31</accession>
<dbReference type="AlphaFoldDB" id="A0A2A2TA31"/>
<dbReference type="RefSeq" id="WP_143289518.1">
    <property type="nucleotide sequence ID" value="NZ_NTFS01000710.1"/>
</dbReference>
<organism evidence="2 3">
    <name type="scientific">Brunnivagina elsteri CCALA 953</name>
    <dbReference type="NCBI Taxonomy" id="987040"/>
    <lineage>
        <taxon>Bacteria</taxon>
        <taxon>Bacillati</taxon>
        <taxon>Cyanobacteriota</taxon>
        <taxon>Cyanophyceae</taxon>
        <taxon>Nostocales</taxon>
        <taxon>Calotrichaceae</taxon>
        <taxon>Brunnivagina</taxon>
    </lineage>
</organism>
<protein>
    <submittedName>
        <fullName evidence="2">Uncharacterized protein</fullName>
    </submittedName>
</protein>
<keyword evidence="1" id="KW-1133">Transmembrane helix</keyword>
<dbReference type="EMBL" id="NTFS01000710">
    <property type="protein sequence ID" value="PAX45746.1"/>
    <property type="molecule type" value="Genomic_DNA"/>
</dbReference>
<gene>
    <name evidence="2" type="ORF">CK510_30105</name>
</gene>
<feature type="transmembrane region" description="Helical" evidence="1">
    <location>
        <begin position="30"/>
        <end position="54"/>
    </location>
</feature>
<keyword evidence="1" id="KW-0472">Membrane</keyword>
<feature type="non-terminal residue" evidence="2">
    <location>
        <position position="76"/>
    </location>
</feature>
<dbReference type="Proteomes" id="UP000218238">
    <property type="component" value="Unassembled WGS sequence"/>
</dbReference>
<evidence type="ECO:0000313" key="2">
    <source>
        <dbReference type="EMBL" id="PAX45746.1"/>
    </source>
</evidence>